<dbReference type="PROSITE" id="PS00922">
    <property type="entry name" value="TRANSGLYCOSYLASE"/>
    <property type="match status" value="1"/>
</dbReference>
<dbReference type="OrthoDB" id="9815002at2"/>
<dbReference type="SUPFAM" id="SSF53955">
    <property type="entry name" value="Lysozyme-like"/>
    <property type="match status" value="1"/>
</dbReference>
<dbReference type="CDD" id="cd00118">
    <property type="entry name" value="LysM"/>
    <property type="match status" value="2"/>
</dbReference>
<dbReference type="Gene3D" id="1.10.530.10">
    <property type="match status" value="1"/>
</dbReference>
<dbReference type="GO" id="GO:0008932">
    <property type="term" value="F:lytic endotransglycosylase activity"/>
    <property type="evidence" value="ECO:0007669"/>
    <property type="project" value="TreeGrafter"/>
</dbReference>
<dbReference type="PANTHER" id="PTHR33734">
    <property type="entry name" value="LYSM DOMAIN-CONTAINING GPI-ANCHORED PROTEIN 2"/>
    <property type="match status" value="1"/>
</dbReference>
<dbReference type="InterPro" id="IPR000189">
    <property type="entry name" value="Transglyc_AS"/>
</dbReference>
<dbReference type="InterPro" id="IPR036779">
    <property type="entry name" value="LysM_dom_sf"/>
</dbReference>
<dbReference type="InterPro" id="IPR008258">
    <property type="entry name" value="Transglycosylase_SLT_dom_1"/>
</dbReference>
<evidence type="ECO:0000256" key="1">
    <source>
        <dbReference type="ARBA" id="ARBA00007734"/>
    </source>
</evidence>
<evidence type="ECO:0000313" key="4">
    <source>
        <dbReference type="Proteomes" id="UP000231637"/>
    </source>
</evidence>
<dbReference type="GO" id="GO:0016020">
    <property type="term" value="C:membrane"/>
    <property type="evidence" value="ECO:0007669"/>
    <property type="project" value="InterPro"/>
</dbReference>
<evidence type="ECO:0000259" key="2">
    <source>
        <dbReference type="PROSITE" id="PS51782"/>
    </source>
</evidence>
<dbReference type="SMART" id="SM00257">
    <property type="entry name" value="LysM"/>
    <property type="match status" value="2"/>
</dbReference>
<dbReference type="Pfam" id="PF01464">
    <property type="entry name" value="SLT"/>
    <property type="match status" value="1"/>
</dbReference>
<dbReference type="CDD" id="cd16894">
    <property type="entry name" value="MltD-like"/>
    <property type="match status" value="1"/>
</dbReference>
<dbReference type="PANTHER" id="PTHR33734:SF22">
    <property type="entry name" value="MEMBRANE-BOUND LYTIC MUREIN TRANSGLYCOSYLASE D"/>
    <property type="match status" value="1"/>
</dbReference>
<dbReference type="Gene3D" id="3.10.350.10">
    <property type="entry name" value="LysM domain"/>
    <property type="match status" value="2"/>
</dbReference>
<dbReference type="SUPFAM" id="SSF54106">
    <property type="entry name" value="LysM domain"/>
    <property type="match status" value="2"/>
</dbReference>
<accession>A0A2K8L3Y6</accession>
<dbReference type="Proteomes" id="UP000231637">
    <property type="component" value="Chromosome"/>
</dbReference>
<dbReference type="AlphaFoldDB" id="A0A2K8L3Y6"/>
<dbReference type="PROSITE" id="PS51782">
    <property type="entry name" value="LYSM"/>
    <property type="match status" value="2"/>
</dbReference>
<keyword evidence="4" id="KW-1185">Reference proteome</keyword>
<name>A0A2K8L3Y6_9PROT</name>
<dbReference type="EMBL" id="CP018800">
    <property type="protein sequence ID" value="ATX81822.1"/>
    <property type="molecule type" value="Genomic_DNA"/>
</dbReference>
<evidence type="ECO:0000313" key="3">
    <source>
        <dbReference type="EMBL" id="ATX81822.1"/>
    </source>
</evidence>
<comment type="similarity">
    <text evidence="1">Belongs to the transglycosylase Slt family.</text>
</comment>
<feature type="domain" description="LysM" evidence="2">
    <location>
        <begin position="382"/>
        <end position="426"/>
    </location>
</feature>
<dbReference type="Pfam" id="PF01476">
    <property type="entry name" value="LysM"/>
    <property type="match status" value="2"/>
</dbReference>
<feature type="domain" description="LysM" evidence="2">
    <location>
        <begin position="317"/>
        <end position="360"/>
    </location>
</feature>
<dbReference type="GO" id="GO:0000270">
    <property type="term" value="P:peptidoglycan metabolic process"/>
    <property type="evidence" value="ECO:0007669"/>
    <property type="project" value="InterPro"/>
</dbReference>
<sequence>MPVMTARITGHQQHRRLKAYFLIQPLLAAGMMMLASYPASAVELLASLDPAQTQAGNAHRPILRPLLYGINENDLEMAKNRSSIRYSDRWEMVSERSRYVRHRLVESLRAKHVPDALQVIPIVESTYNPYALSRSGAVGLWQLMPKTAMSLGISPDRKIDGRRSVEKSTTVAVQYLIDLYDRFDNWPLAIAAYNLGPNAVAARLRKEPWDIGNPLEKLPVPEETRDYVIHIIGLVALLEEGALAFPDPIKTLPVNLQPPVDLHLLAGLSGMEKDEIFHFNPSLNQAQYLSRPVTIHVPESLHAQVQESAAKAGPKFVYATVKKGDSLWSIAKTHSCSVESLKQLNRGSSKVLRIGQKLKVPANQLARASANINPLLNSDRRIRYRVRSGDSLWRIASRFGTTVKAITKINNLSSKSIIRAGDTLWVLARIRPG</sequence>
<reference evidence="3 4" key="1">
    <citation type="submission" date="2016-12" db="EMBL/GenBank/DDBJ databases">
        <title>Isolation and genomic insights into novel planktonic Zetaproteobacteria from stratified waters of the Chesapeake Bay.</title>
        <authorList>
            <person name="McAllister S.M."/>
            <person name="Kato S."/>
            <person name="Chan C.S."/>
            <person name="Chiu B.K."/>
            <person name="Field E.K."/>
        </authorList>
    </citation>
    <scope>NUCLEOTIDE SEQUENCE [LARGE SCALE GENOMIC DNA]</scope>
    <source>
        <strain evidence="3 4">CP-8</strain>
    </source>
</reference>
<dbReference type="InterPro" id="IPR023346">
    <property type="entry name" value="Lysozyme-like_dom_sf"/>
</dbReference>
<organism evidence="3 4">
    <name type="scientific">Mariprofundus ferrinatatus</name>
    <dbReference type="NCBI Taxonomy" id="1921087"/>
    <lineage>
        <taxon>Bacteria</taxon>
        <taxon>Pseudomonadati</taxon>
        <taxon>Pseudomonadota</taxon>
        <taxon>Candidatius Mariprofundia</taxon>
        <taxon>Mariprofundales</taxon>
        <taxon>Mariprofundaceae</taxon>
        <taxon>Mariprofundus</taxon>
    </lineage>
</organism>
<gene>
    <name evidence="3" type="ORF">Ga0123462_0953</name>
</gene>
<proteinExistence type="inferred from homology"/>
<dbReference type="KEGG" id="mfn:Ga0123462_0953"/>
<protein>
    <submittedName>
        <fullName evidence="3">Membrane-bound lytic murein transglycosylase D</fullName>
    </submittedName>
</protein>
<dbReference type="InterPro" id="IPR018392">
    <property type="entry name" value="LysM"/>
</dbReference>